<feature type="domain" description="DYW" evidence="2">
    <location>
        <begin position="262"/>
        <end position="303"/>
    </location>
</feature>
<accession>A0A8X8YCE3</accession>
<reference evidence="3" key="1">
    <citation type="submission" date="2018-01" db="EMBL/GenBank/DDBJ databases">
        <authorList>
            <person name="Mao J.F."/>
        </authorList>
    </citation>
    <scope>NUCLEOTIDE SEQUENCE</scope>
    <source>
        <strain evidence="3">Huo1</strain>
        <tissue evidence="3">Leaf</tissue>
    </source>
</reference>
<organism evidence="3">
    <name type="scientific">Salvia splendens</name>
    <name type="common">Scarlet sage</name>
    <dbReference type="NCBI Taxonomy" id="180675"/>
    <lineage>
        <taxon>Eukaryota</taxon>
        <taxon>Viridiplantae</taxon>
        <taxon>Streptophyta</taxon>
        <taxon>Embryophyta</taxon>
        <taxon>Tracheophyta</taxon>
        <taxon>Spermatophyta</taxon>
        <taxon>Magnoliopsida</taxon>
        <taxon>eudicotyledons</taxon>
        <taxon>Gunneridae</taxon>
        <taxon>Pentapetalae</taxon>
        <taxon>asterids</taxon>
        <taxon>lamiids</taxon>
        <taxon>Lamiales</taxon>
        <taxon>Lamiaceae</taxon>
        <taxon>Nepetoideae</taxon>
        <taxon>Mentheae</taxon>
        <taxon>Salviinae</taxon>
        <taxon>Salvia</taxon>
        <taxon>Salvia subgen. Calosphace</taxon>
        <taxon>core Calosphace</taxon>
    </lineage>
</organism>
<evidence type="ECO:0000313" key="4">
    <source>
        <dbReference type="Proteomes" id="UP000298416"/>
    </source>
</evidence>
<keyword evidence="4" id="KW-1185">Reference proteome</keyword>
<dbReference type="Pfam" id="PF14432">
    <property type="entry name" value="DYW_deaminase"/>
    <property type="match status" value="1"/>
</dbReference>
<dbReference type="PANTHER" id="PTHR47926">
    <property type="entry name" value="PENTATRICOPEPTIDE REPEAT-CONTAINING PROTEIN"/>
    <property type="match status" value="1"/>
</dbReference>
<proteinExistence type="inferred from homology"/>
<dbReference type="GO" id="GO:0003723">
    <property type="term" value="F:RNA binding"/>
    <property type="evidence" value="ECO:0007669"/>
    <property type="project" value="InterPro"/>
</dbReference>
<reference evidence="3" key="2">
    <citation type="submission" date="2020-08" db="EMBL/GenBank/DDBJ databases">
        <title>Plant Genome Project.</title>
        <authorList>
            <person name="Zhang R.-G."/>
        </authorList>
    </citation>
    <scope>NUCLEOTIDE SEQUENCE</scope>
    <source>
        <strain evidence="3">Huo1</strain>
        <tissue evidence="3">Leaf</tissue>
    </source>
</reference>
<dbReference type="PANTHER" id="PTHR47926:SF388">
    <property type="entry name" value="DYW DOMAIN-CONTAINING PROTEIN"/>
    <property type="match status" value="1"/>
</dbReference>
<evidence type="ECO:0000313" key="3">
    <source>
        <dbReference type="EMBL" id="KAG6428814.1"/>
    </source>
</evidence>
<dbReference type="EMBL" id="PNBA02000003">
    <property type="protein sequence ID" value="KAG6428814.1"/>
    <property type="molecule type" value="Genomic_DNA"/>
</dbReference>
<evidence type="ECO:0000256" key="1">
    <source>
        <dbReference type="ARBA" id="ARBA00006643"/>
    </source>
</evidence>
<dbReference type="GO" id="GO:0009451">
    <property type="term" value="P:RNA modification"/>
    <property type="evidence" value="ECO:0007669"/>
    <property type="project" value="InterPro"/>
</dbReference>
<dbReference type="InterPro" id="IPR011990">
    <property type="entry name" value="TPR-like_helical_dom_sf"/>
</dbReference>
<comment type="similarity">
    <text evidence="1">Belongs to the PPR family. PCMP-H subfamily.</text>
</comment>
<sequence>MYTRRAALVTLTSLRRAIKFFVWSLGGVEQNQNLSRVYGKIGADRFNLSNTVGNGNGSVQNQSDCRRLSESQSGVVTDFRVLTDLSMKVESRSTSKLDDIDQFTREGKLKEAVELLELIEKQAFAEAKSVHKHLAKSIAHLENGHGEESLELFAEFKQSGMRPDGQMFLGVFSMCGVISDVVERMLYFESMMNDYSVVPAMEHYASMMPVEPSVEIWETLMKFCRIHGNVMLGDQCTELVQILDPSLYGLLRALKQQMKEAGYIPEIKRGLHDVDHETKEEALMAHSERLAAAHGFLTSQAHASHGFVYAAIATMCLRSSQR</sequence>
<dbReference type="AlphaFoldDB" id="A0A8X8YCE3"/>
<dbReference type="InterPro" id="IPR032867">
    <property type="entry name" value="DYW_dom"/>
</dbReference>
<gene>
    <name evidence="3" type="ORF">SASPL_106851</name>
</gene>
<name>A0A8X8YCE3_SALSN</name>
<dbReference type="InterPro" id="IPR046960">
    <property type="entry name" value="PPR_At4g14850-like_plant"/>
</dbReference>
<dbReference type="Proteomes" id="UP000298416">
    <property type="component" value="Unassembled WGS sequence"/>
</dbReference>
<evidence type="ECO:0000259" key="2">
    <source>
        <dbReference type="Pfam" id="PF14432"/>
    </source>
</evidence>
<protein>
    <recommendedName>
        <fullName evidence="2">DYW domain-containing protein</fullName>
    </recommendedName>
</protein>
<comment type="caution">
    <text evidence="3">The sequence shown here is derived from an EMBL/GenBank/DDBJ whole genome shotgun (WGS) entry which is preliminary data.</text>
</comment>
<dbReference type="GO" id="GO:0008270">
    <property type="term" value="F:zinc ion binding"/>
    <property type="evidence" value="ECO:0007669"/>
    <property type="project" value="InterPro"/>
</dbReference>
<dbReference type="Gene3D" id="1.25.40.10">
    <property type="entry name" value="Tetratricopeptide repeat domain"/>
    <property type="match status" value="1"/>
</dbReference>